<accession>A0ABV1HS27</accession>
<dbReference type="RefSeq" id="WP_211148385.1">
    <property type="nucleotide sequence ID" value="NZ_JBBMEY010000001.1"/>
</dbReference>
<comment type="caution">
    <text evidence="1">The sequence shown here is derived from an EMBL/GenBank/DDBJ whole genome shotgun (WGS) entry which is preliminary data.</text>
</comment>
<name>A0ABV1HS27_9FIRM</name>
<proteinExistence type="predicted"/>
<organism evidence="1 2">
    <name type="scientific">Ruminococcoides intestinihominis</name>
    <dbReference type="NCBI Taxonomy" id="3133161"/>
    <lineage>
        <taxon>Bacteria</taxon>
        <taxon>Bacillati</taxon>
        <taxon>Bacillota</taxon>
        <taxon>Clostridia</taxon>
        <taxon>Eubacteriales</taxon>
        <taxon>Oscillospiraceae</taxon>
        <taxon>Ruminococcoides</taxon>
    </lineage>
</organism>
<keyword evidence="2" id="KW-1185">Reference proteome</keyword>
<evidence type="ECO:0000313" key="2">
    <source>
        <dbReference type="Proteomes" id="UP001478133"/>
    </source>
</evidence>
<dbReference type="EMBL" id="JBBMFI010000001">
    <property type="protein sequence ID" value="MEQ2564788.1"/>
    <property type="molecule type" value="Genomic_DNA"/>
</dbReference>
<protein>
    <submittedName>
        <fullName evidence="1">Uncharacterized protein</fullName>
    </submittedName>
</protein>
<sequence>MNKSENNSKNISQELENKAKNADEYKFGILDTENIDDIEVMEKLLEEKYIEENNK</sequence>
<reference evidence="1 2" key="1">
    <citation type="submission" date="2024-03" db="EMBL/GenBank/DDBJ databases">
        <title>Human intestinal bacterial collection.</title>
        <authorList>
            <person name="Pauvert C."/>
            <person name="Hitch T.C.A."/>
            <person name="Clavel T."/>
        </authorList>
    </citation>
    <scope>NUCLEOTIDE SEQUENCE [LARGE SCALE GENOMIC DNA]</scope>
    <source>
        <strain evidence="1 2">CLA-AP-H18</strain>
    </source>
</reference>
<dbReference type="Proteomes" id="UP001478133">
    <property type="component" value="Unassembled WGS sequence"/>
</dbReference>
<gene>
    <name evidence="1" type="ORF">ABFO16_00870</name>
</gene>
<evidence type="ECO:0000313" key="1">
    <source>
        <dbReference type="EMBL" id="MEQ2564788.1"/>
    </source>
</evidence>